<proteinExistence type="predicted"/>
<evidence type="ECO:0000313" key="2">
    <source>
        <dbReference type="Proteomes" id="UP000268350"/>
    </source>
</evidence>
<protein>
    <submittedName>
        <fullName evidence="1">Uncharacterized protein</fullName>
    </submittedName>
</protein>
<dbReference type="AlphaFoldDB" id="A0A3B0JXB9"/>
<accession>A0A3B0JXB9</accession>
<organism evidence="1 2">
    <name type="scientific">Drosophila guanche</name>
    <name type="common">Fruit fly</name>
    <dbReference type="NCBI Taxonomy" id="7266"/>
    <lineage>
        <taxon>Eukaryota</taxon>
        <taxon>Metazoa</taxon>
        <taxon>Ecdysozoa</taxon>
        <taxon>Arthropoda</taxon>
        <taxon>Hexapoda</taxon>
        <taxon>Insecta</taxon>
        <taxon>Pterygota</taxon>
        <taxon>Neoptera</taxon>
        <taxon>Endopterygota</taxon>
        <taxon>Diptera</taxon>
        <taxon>Brachycera</taxon>
        <taxon>Muscomorpha</taxon>
        <taxon>Ephydroidea</taxon>
        <taxon>Drosophilidae</taxon>
        <taxon>Drosophila</taxon>
        <taxon>Sophophora</taxon>
    </lineage>
</organism>
<dbReference type="EMBL" id="OUUW01000009">
    <property type="protein sequence ID" value="SPP85062.1"/>
    <property type="molecule type" value="Genomic_DNA"/>
</dbReference>
<dbReference type="Proteomes" id="UP000268350">
    <property type="component" value="Unassembled WGS sequence"/>
</dbReference>
<feature type="non-terminal residue" evidence="1">
    <location>
        <position position="1"/>
    </location>
</feature>
<keyword evidence="2" id="KW-1185">Reference proteome</keyword>
<sequence>RMLRSGRERLPQRGHIEMHIDIDIEIDIDVDVDVDTKPPLDSQRLVRPGQALTNDNGHTTRSCGNGTHRQTRILHLSLCFIKPFYALNTAFDVVVGSGNKTSDTFDSRYSRGRTYSYVQTYMSSALVAPSMPTKCHMIPSALKHQNQRLAACMQHRRKRLLVRQISFQKSKSNVFTTFPRALPQRLAKGPP</sequence>
<reference evidence="2" key="1">
    <citation type="submission" date="2018-01" db="EMBL/GenBank/DDBJ databases">
        <authorList>
            <person name="Alioto T."/>
            <person name="Alioto T."/>
        </authorList>
    </citation>
    <scope>NUCLEOTIDE SEQUENCE [LARGE SCALE GENOMIC DNA]</scope>
</reference>
<name>A0A3B0JXB9_DROGU</name>
<gene>
    <name evidence="1" type="ORF">DGUA_6G014946</name>
</gene>
<evidence type="ECO:0000313" key="1">
    <source>
        <dbReference type="EMBL" id="SPP85062.1"/>
    </source>
</evidence>
<feature type="non-terminal residue" evidence="1">
    <location>
        <position position="191"/>
    </location>
</feature>